<evidence type="ECO:0000313" key="2">
    <source>
        <dbReference type="Proteomes" id="UP001597322"/>
    </source>
</evidence>
<dbReference type="EMBL" id="JBHUEQ010000026">
    <property type="protein sequence ID" value="MFD1746782.1"/>
    <property type="molecule type" value="Genomic_DNA"/>
</dbReference>
<accession>A0ABW4M5Q6</accession>
<dbReference type="Proteomes" id="UP001597322">
    <property type="component" value="Unassembled WGS sequence"/>
</dbReference>
<protein>
    <recommendedName>
        <fullName evidence="3">Anti-sigma factor NepR domain-containing protein</fullName>
    </recommendedName>
</protein>
<proteinExistence type="predicted"/>
<comment type="caution">
    <text evidence="1">The sequence shown here is derived from an EMBL/GenBank/DDBJ whole genome shotgun (WGS) entry which is preliminary data.</text>
</comment>
<sequence>MTEDKAKATDMPGTGQKVLGHKVGAKVADLLSEIEKEPVPDRLMTLALELQKALHDKLK</sequence>
<evidence type="ECO:0008006" key="3">
    <source>
        <dbReference type="Google" id="ProtNLM"/>
    </source>
</evidence>
<reference evidence="2" key="1">
    <citation type="journal article" date="2019" name="Int. J. Syst. Evol. Microbiol.">
        <title>The Global Catalogue of Microorganisms (GCM) 10K type strain sequencing project: providing services to taxonomists for standard genome sequencing and annotation.</title>
        <authorList>
            <consortium name="The Broad Institute Genomics Platform"/>
            <consortium name="The Broad Institute Genome Sequencing Center for Infectious Disease"/>
            <person name="Wu L."/>
            <person name="Ma J."/>
        </authorList>
    </citation>
    <scope>NUCLEOTIDE SEQUENCE [LARGE SCALE GENOMIC DNA]</scope>
    <source>
        <strain evidence="2">CG52</strain>
    </source>
</reference>
<keyword evidence="2" id="KW-1185">Reference proteome</keyword>
<name>A0ABW4M5Q6_9HYPH</name>
<gene>
    <name evidence="1" type="ORF">ACFSE1_15005</name>
</gene>
<organism evidence="1 2">
    <name type="scientific">Rhizobium helianthi</name>
    <dbReference type="NCBI Taxonomy" id="1132695"/>
    <lineage>
        <taxon>Bacteria</taxon>
        <taxon>Pseudomonadati</taxon>
        <taxon>Pseudomonadota</taxon>
        <taxon>Alphaproteobacteria</taxon>
        <taxon>Hyphomicrobiales</taxon>
        <taxon>Rhizobiaceae</taxon>
        <taxon>Rhizobium/Agrobacterium group</taxon>
        <taxon>Rhizobium</taxon>
    </lineage>
</organism>
<evidence type="ECO:0000313" key="1">
    <source>
        <dbReference type="EMBL" id="MFD1746782.1"/>
    </source>
</evidence>
<dbReference type="RefSeq" id="WP_377403015.1">
    <property type="nucleotide sequence ID" value="NZ_JBHUEQ010000026.1"/>
</dbReference>